<keyword evidence="1" id="KW-0472">Membrane</keyword>
<dbReference type="Proteomes" id="UP000193642">
    <property type="component" value="Unassembled WGS sequence"/>
</dbReference>
<keyword evidence="3" id="KW-1185">Reference proteome</keyword>
<keyword evidence="1" id="KW-1133">Transmembrane helix</keyword>
<proteinExistence type="predicted"/>
<evidence type="ECO:0000256" key="1">
    <source>
        <dbReference type="SAM" id="Phobius"/>
    </source>
</evidence>
<sequence length="209" mass="23600">MSTFPGLSPFASNLVTFWANANSYSALVTFSTFMVMQHNGHASISYDNPNHMIRAMVWLDTIAFGISFTGSSFITTATQPCQRQIFSVLSQIFWSVKDGFKYVYLTHRCWVICGFQDRIIGPALFGGVSTLLSWLFFAFRYSFTTVGCVPVYPESTYTALNLAMYAWFSISDIIPSALLIRHLRRASQESTAIALRFSGVGSQEMWMRY</sequence>
<evidence type="ECO:0000313" key="3">
    <source>
        <dbReference type="Proteomes" id="UP000193642"/>
    </source>
</evidence>
<evidence type="ECO:0000313" key="2">
    <source>
        <dbReference type="EMBL" id="ORY40258.1"/>
    </source>
</evidence>
<name>A0A1Y2BZQ7_9FUNG</name>
<dbReference type="EMBL" id="MCGO01000036">
    <property type="protein sequence ID" value="ORY40258.1"/>
    <property type="molecule type" value="Genomic_DNA"/>
</dbReference>
<protein>
    <recommendedName>
        <fullName evidence="4">G-protein coupled receptors family 1 profile domain-containing protein</fullName>
    </recommendedName>
</protein>
<organism evidence="2 3">
    <name type="scientific">Rhizoclosmatium globosum</name>
    <dbReference type="NCBI Taxonomy" id="329046"/>
    <lineage>
        <taxon>Eukaryota</taxon>
        <taxon>Fungi</taxon>
        <taxon>Fungi incertae sedis</taxon>
        <taxon>Chytridiomycota</taxon>
        <taxon>Chytridiomycota incertae sedis</taxon>
        <taxon>Chytridiomycetes</taxon>
        <taxon>Chytridiales</taxon>
        <taxon>Chytriomycetaceae</taxon>
        <taxon>Rhizoclosmatium</taxon>
    </lineage>
</organism>
<feature type="transmembrane region" description="Helical" evidence="1">
    <location>
        <begin position="119"/>
        <end position="139"/>
    </location>
</feature>
<reference evidence="2 3" key="1">
    <citation type="submission" date="2016-07" db="EMBL/GenBank/DDBJ databases">
        <title>Pervasive Adenine N6-methylation of Active Genes in Fungi.</title>
        <authorList>
            <consortium name="DOE Joint Genome Institute"/>
            <person name="Mondo S.J."/>
            <person name="Dannebaum R.O."/>
            <person name="Kuo R.C."/>
            <person name="Labutti K."/>
            <person name="Haridas S."/>
            <person name="Kuo A."/>
            <person name="Salamov A."/>
            <person name="Ahrendt S.R."/>
            <person name="Lipzen A."/>
            <person name="Sullivan W."/>
            <person name="Andreopoulos W.B."/>
            <person name="Clum A."/>
            <person name="Lindquist E."/>
            <person name="Daum C."/>
            <person name="Ramamoorthy G.K."/>
            <person name="Gryganskyi A."/>
            <person name="Culley D."/>
            <person name="Magnuson J.K."/>
            <person name="James T.Y."/>
            <person name="O'Malley M.A."/>
            <person name="Stajich J.E."/>
            <person name="Spatafora J.W."/>
            <person name="Visel A."/>
            <person name="Grigoriev I.V."/>
        </authorList>
    </citation>
    <scope>NUCLEOTIDE SEQUENCE [LARGE SCALE GENOMIC DNA]</scope>
    <source>
        <strain evidence="2 3">JEL800</strain>
    </source>
</reference>
<gene>
    <name evidence="2" type="ORF">BCR33DRAFT_719614</name>
</gene>
<comment type="caution">
    <text evidence="2">The sequence shown here is derived from an EMBL/GenBank/DDBJ whole genome shotgun (WGS) entry which is preliminary data.</text>
</comment>
<keyword evidence="1" id="KW-0812">Transmembrane</keyword>
<dbReference type="AlphaFoldDB" id="A0A1Y2BZQ7"/>
<evidence type="ECO:0008006" key="4">
    <source>
        <dbReference type="Google" id="ProtNLM"/>
    </source>
</evidence>
<feature type="transmembrane region" description="Helical" evidence="1">
    <location>
        <begin position="159"/>
        <end position="180"/>
    </location>
</feature>
<accession>A0A1Y2BZQ7</accession>